<dbReference type="OrthoDB" id="547796at2759"/>
<name>A0A9W8H7G7_9FUNG</name>
<reference evidence="3" key="1">
    <citation type="submission" date="2022-07" db="EMBL/GenBank/DDBJ databases">
        <title>Phylogenomic reconstructions and comparative analyses of Kickxellomycotina fungi.</title>
        <authorList>
            <person name="Reynolds N.K."/>
            <person name="Stajich J.E."/>
            <person name="Barry K."/>
            <person name="Grigoriev I.V."/>
            <person name="Crous P."/>
            <person name="Smith M.E."/>
        </authorList>
    </citation>
    <scope>NUCLEOTIDE SEQUENCE</scope>
    <source>
        <strain evidence="3">NBRC 105414</strain>
    </source>
</reference>
<dbReference type="Pfam" id="PF00173">
    <property type="entry name" value="Cyt-b5"/>
    <property type="match status" value="1"/>
</dbReference>
<dbReference type="InterPro" id="IPR050577">
    <property type="entry name" value="MAPR/NEUFC/NENF-like"/>
</dbReference>
<dbReference type="SUPFAM" id="SSF55856">
    <property type="entry name" value="Cytochrome b5-like heme/steroid binding domain"/>
    <property type="match status" value="1"/>
</dbReference>
<proteinExistence type="inferred from homology"/>
<dbReference type="AlphaFoldDB" id="A0A9W8H7G7"/>
<dbReference type="PANTHER" id="PTHR10281">
    <property type="entry name" value="MEMBRANE-ASSOCIATED PROGESTERONE RECEPTOR COMPONENT-RELATED"/>
    <property type="match status" value="1"/>
</dbReference>
<keyword evidence="4" id="KW-1185">Reference proteome</keyword>
<evidence type="ECO:0000256" key="1">
    <source>
        <dbReference type="ARBA" id="ARBA00038357"/>
    </source>
</evidence>
<accession>A0A9W8H7G7</accession>
<evidence type="ECO:0000259" key="2">
    <source>
        <dbReference type="SMART" id="SM01117"/>
    </source>
</evidence>
<comment type="similarity">
    <text evidence="1">Belongs to the cytochrome b5 family. MAPR subfamily.</text>
</comment>
<evidence type="ECO:0000313" key="4">
    <source>
        <dbReference type="Proteomes" id="UP001140217"/>
    </source>
</evidence>
<dbReference type="GO" id="GO:0016020">
    <property type="term" value="C:membrane"/>
    <property type="evidence" value="ECO:0007669"/>
    <property type="project" value="TreeGrafter"/>
</dbReference>
<evidence type="ECO:0000313" key="3">
    <source>
        <dbReference type="EMBL" id="KAJ2779741.1"/>
    </source>
</evidence>
<feature type="domain" description="Cytochrome b5 heme-binding" evidence="2">
    <location>
        <begin position="43"/>
        <end position="145"/>
    </location>
</feature>
<sequence>MNNTGKVVVGLMAVYAAYRAVRWVWAKDAANAAAKAQVAYGRWTKREVARHTGADNGPVLIALDGRVYDVSAGRSFYGPGGPYSVFAGRDASRLMATQTFDDGLTEAELDSPIDPLDDLAPEDRECLDSYIGLFSVKYHCVGDLVEPSAVVSQ</sequence>
<dbReference type="Proteomes" id="UP001140217">
    <property type="component" value="Unassembled WGS sequence"/>
</dbReference>
<dbReference type="Gene3D" id="3.10.120.10">
    <property type="entry name" value="Cytochrome b5-like heme/steroid binding domain"/>
    <property type="match status" value="1"/>
</dbReference>
<dbReference type="GO" id="GO:0012505">
    <property type="term" value="C:endomembrane system"/>
    <property type="evidence" value="ECO:0007669"/>
    <property type="project" value="TreeGrafter"/>
</dbReference>
<dbReference type="EMBL" id="JANBUL010000165">
    <property type="protein sequence ID" value="KAJ2779741.1"/>
    <property type="molecule type" value="Genomic_DNA"/>
</dbReference>
<dbReference type="InterPro" id="IPR001199">
    <property type="entry name" value="Cyt_B5-like_heme/steroid-bd"/>
</dbReference>
<protein>
    <submittedName>
        <fullName evidence="3">Dihydrodipicolinate synthase</fullName>
    </submittedName>
</protein>
<dbReference type="SMART" id="SM01117">
    <property type="entry name" value="Cyt-b5"/>
    <property type="match status" value="1"/>
</dbReference>
<dbReference type="PANTHER" id="PTHR10281:SF76">
    <property type="entry name" value="CALCUTTA CUP-RELATED"/>
    <property type="match status" value="1"/>
</dbReference>
<organism evidence="3 4">
    <name type="scientific">Coemansia javaensis</name>
    <dbReference type="NCBI Taxonomy" id="2761396"/>
    <lineage>
        <taxon>Eukaryota</taxon>
        <taxon>Fungi</taxon>
        <taxon>Fungi incertae sedis</taxon>
        <taxon>Zoopagomycota</taxon>
        <taxon>Kickxellomycotina</taxon>
        <taxon>Kickxellomycetes</taxon>
        <taxon>Kickxellales</taxon>
        <taxon>Kickxellaceae</taxon>
        <taxon>Coemansia</taxon>
    </lineage>
</organism>
<comment type="caution">
    <text evidence="3">The sequence shown here is derived from an EMBL/GenBank/DDBJ whole genome shotgun (WGS) entry which is preliminary data.</text>
</comment>
<dbReference type="InterPro" id="IPR036400">
    <property type="entry name" value="Cyt_B5-like_heme/steroid_sf"/>
</dbReference>
<gene>
    <name evidence="3" type="primary">DAP1_2</name>
    <name evidence="3" type="ORF">H4R18_003844</name>
</gene>